<protein>
    <submittedName>
        <fullName evidence="1">Uncharacterized protein</fullName>
    </submittedName>
</protein>
<evidence type="ECO:0000313" key="1">
    <source>
        <dbReference type="EMBL" id="GAH80667.1"/>
    </source>
</evidence>
<sequence length="65" mass="7145">MAVDDCSCDYSWVAWVDTSDGNGLAFEINISIAITGVYAQLNFDNVSVTRRVDCSLDIIEISRPV</sequence>
<name>X1IG29_9ZZZZ</name>
<proteinExistence type="predicted"/>
<gene>
    <name evidence="1" type="ORF">S03H2_64689</name>
</gene>
<accession>X1IG29</accession>
<feature type="non-terminal residue" evidence="1">
    <location>
        <position position="65"/>
    </location>
</feature>
<dbReference type="AlphaFoldDB" id="X1IG29"/>
<reference evidence="1" key="1">
    <citation type="journal article" date="2014" name="Front. Microbiol.">
        <title>High frequency of phylogenetically diverse reductive dehalogenase-homologous genes in deep subseafloor sedimentary metagenomes.</title>
        <authorList>
            <person name="Kawai M."/>
            <person name="Futagami T."/>
            <person name="Toyoda A."/>
            <person name="Takaki Y."/>
            <person name="Nishi S."/>
            <person name="Hori S."/>
            <person name="Arai W."/>
            <person name="Tsubouchi T."/>
            <person name="Morono Y."/>
            <person name="Uchiyama I."/>
            <person name="Ito T."/>
            <person name="Fujiyama A."/>
            <person name="Inagaki F."/>
            <person name="Takami H."/>
        </authorList>
    </citation>
    <scope>NUCLEOTIDE SEQUENCE</scope>
    <source>
        <strain evidence="1">Expedition CK06-06</strain>
    </source>
</reference>
<comment type="caution">
    <text evidence="1">The sequence shown here is derived from an EMBL/GenBank/DDBJ whole genome shotgun (WGS) entry which is preliminary data.</text>
</comment>
<organism evidence="1">
    <name type="scientific">marine sediment metagenome</name>
    <dbReference type="NCBI Taxonomy" id="412755"/>
    <lineage>
        <taxon>unclassified sequences</taxon>
        <taxon>metagenomes</taxon>
        <taxon>ecological metagenomes</taxon>
    </lineage>
</organism>
<dbReference type="EMBL" id="BARU01042052">
    <property type="protein sequence ID" value="GAH80667.1"/>
    <property type="molecule type" value="Genomic_DNA"/>
</dbReference>